<evidence type="ECO:0008006" key="3">
    <source>
        <dbReference type="Google" id="ProtNLM"/>
    </source>
</evidence>
<organism evidence="1 2">
    <name type="scientific">Guptibacillus hwajinpoensis</name>
    <dbReference type="NCBI Taxonomy" id="208199"/>
    <lineage>
        <taxon>Bacteria</taxon>
        <taxon>Bacillati</taxon>
        <taxon>Bacillota</taxon>
        <taxon>Bacilli</taxon>
        <taxon>Bacillales</taxon>
        <taxon>Guptibacillaceae</taxon>
        <taxon>Guptibacillus</taxon>
    </lineage>
</organism>
<evidence type="ECO:0000313" key="1">
    <source>
        <dbReference type="EMBL" id="MYL64318.1"/>
    </source>
</evidence>
<sequence length="405" mass="47119">MNQNVLTLPASGTCKIIYEHSIHAFPHPRFLKETPYVAFREKGGFIEKLYTVRNRLVLSPPYNPTQAELAHFDLHIQQRIRTYIEDRKKGFGFEKPDQAYMFWVLDQEITLPHRPKVKPHTPGHQYFSYEDFISDEPVITQNGTVSKTGVFEYDDFRDNLLIDKYNPVLSAMRSMKTKHLRSENSEDAITWNVFKSLQQINPQHWYPELIAKGINQTKYAIKQLVPTNQLPHNLTINLWETIKPPPTLLDNQLPEGPTEVDVIIESEDFVWFIEAKFKSDISTKTTHNHSRNQVLRNIDVGSHYAKGKDFYFSLLILEDSISPIGVSAVETYSRELTSNAAQFDSHFLHRSNNLSNVKGITVFYWHDFVEIYKNGMQELDDFEQLIAARAFHWMSEKVDQIAINE</sequence>
<protein>
    <recommendedName>
        <fullName evidence="3">Restriction endonuclease</fullName>
    </recommendedName>
</protein>
<gene>
    <name evidence="1" type="ORF">GLW07_13255</name>
</gene>
<reference evidence="1 2" key="1">
    <citation type="submission" date="2019-11" db="EMBL/GenBank/DDBJ databases">
        <title>Genome sequences of 17 halophilic strains isolated from different environments.</title>
        <authorList>
            <person name="Furrow R.E."/>
        </authorList>
    </citation>
    <scope>NUCLEOTIDE SEQUENCE [LARGE SCALE GENOMIC DNA]</scope>
    <source>
        <strain evidence="1 2">22506_14_FS</strain>
    </source>
</reference>
<dbReference type="EMBL" id="WMEY01000004">
    <property type="protein sequence ID" value="MYL64318.1"/>
    <property type="molecule type" value="Genomic_DNA"/>
</dbReference>
<dbReference type="RefSeq" id="WP_160919780.1">
    <property type="nucleotide sequence ID" value="NZ_WMEY01000004.1"/>
</dbReference>
<comment type="caution">
    <text evidence="1">The sequence shown here is derived from an EMBL/GenBank/DDBJ whole genome shotgun (WGS) entry which is preliminary data.</text>
</comment>
<evidence type="ECO:0000313" key="2">
    <source>
        <dbReference type="Proteomes" id="UP000447833"/>
    </source>
</evidence>
<accession>A0A845F0M3</accession>
<dbReference type="AlphaFoldDB" id="A0A845F0M3"/>
<dbReference type="Proteomes" id="UP000447833">
    <property type="component" value="Unassembled WGS sequence"/>
</dbReference>
<proteinExistence type="predicted"/>
<name>A0A845F0M3_9BACL</name>